<dbReference type="EMBL" id="JAEUBF010000389">
    <property type="protein sequence ID" value="KAH3679166.1"/>
    <property type="molecule type" value="Genomic_DNA"/>
</dbReference>
<name>A0A9P8PVN3_9ASCO</name>
<protein>
    <submittedName>
        <fullName evidence="1">Uncharacterized protein</fullName>
    </submittedName>
</protein>
<comment type="caution">
    <text evidence="1">The sequence shown here is derived from an EMBL/GenBank/DDBJ whole genome shotgun (WGS) entry which is preliminary data.</text>
</comment>
<dbReference type="AlphaFoldDB" id="A0A9P8PVN3"/>
<evidence type="ECO:0000313" key="1">
    <source>
        <dbReference type="EMBL" id="KAH3679166.1"/>
    </source>
</evidence>
<keyword evidence="2" id="KW-1185">Reference proteome</keyword>
<dbReference type="Proteomes" id="UP000769528">
    <property type="component" value="Unassembled WGS sequence"/>
</dbReference>
<sequence length="196" mass="22922">MSLDNTALRQKDIIQSLSNNDMSFKELINDENLVIDPLVLVCLFRMVGSKLRQQLEKSDVSFQIEWTRALTEINKAGIEPSHLTIISRLTKVHLEKYLYFEKRIDILKDTSVQFCDRLELQLQNDYIGFVELLFKSRELLITMYSFFDDVDSLCSDIADMFKTLTEFLIESIVHIDFAKDHEIGMIQSKIRGFRIN</sequence>
<accession>A0A9P8PVN3</accession>
<proteinExistence type="predicted"/>
<evidence type="ECO:0000313" key="2">
    <source>
        <dbReference type="Proteomes" id="UP000769528"/>
    </source>
</evidence>
<gene>
    <name evidence="1" type="ORF">WICMUC_001177</name>
</gene>
<reference evidence="1" key="2">
    <citation type="submission" date="2021-01" db="EMBL/GenBank/DDBJ databases">
        <authorList>
            <person name="Schikora-Tamarit M.A."/>
        </authorList>
    </citation>
    <scope>NUCLEOTIDE SEQUENCE</scope>
    <source>
        <strain evidence="1">CBS6341</strain>
    </source>
</reference>
<dbReference type="OrthoDB" id="10377204at2759"/>
<organism evidence="1 2">
    <name type="scientific">Wickerhamomyces mucosus</name>
    <dbReference type="NCBI Taxonomy" id="1378264"/>
    <lineage>
        <taxon>Eukaryota</taxon>
        <taxon>Fungi</taxon>
        <taxon>Dikarya</taxon>
        <taxon>Ascomycota</taxon>
        <taxon>Saccharomycotina</taxon>
        <taxon>Saccharomycetes</taxon>
        <taxon>Phaffomycetales</taxon>
        <taxon>Wickerhamomycetaceae</taxon>
        <taxon>Wickerhamomyces</taxon>
    </lineage>
</organism>
<reference evidence="1" key="1">
    <citation type="journal article" date="2021" name="Open Biol.">
        <title>Shared evolutionary footprints suggest mitochondrial oxidative damage underlies multiple complex I losses in fungi.</title>
        <authorList>
            <person name="Schikora-Tamarit M.A."/>
            <person name="Marcet-Houben M."/>
            <person name="Nosek J."/>
            <person name="Gabaldon T."/>
        </authorList>
    </citation>
    <scope>NUCLEOTIDE SEQUENCE</scope>
    <source>
        <strain evidence="1">CBS6341</strain>
    </source>
</reference>